<name>A0A8K0SF31_9HYPO</name>
<evidence type="ECO:0000256" key="2">
    <source>
        <dbReference type="ARBA" id="ARBA00022833"/>
    </source>
</evidence>
<evidence type="ECO:0000259" key="7">
    <source>
        <dbReference type="PROSITE" id="PS50048"/>
    </source>
</evidence>
<evidence type="ECO:0000256" key="4">
    <source>
        <dbReference type="ARBA" id="ARBA00023163"/>
    </source>
</evidence>
<keyword evidence="2" id="KW-0862">Zinc</keyword>
<dbReference type="InterPro" id="IPR036864">
    <property type="entry name" value="Zn2-C6_fun-type_DNA-bd_sf"/>
</dbReference>
<keyword evidence="1" id="KW-0479">Metal-binding</keyword>
<dbReference type="SUPFAM" id="SSF57701">
    <property type="entry name" value="Zn2/Cys6 DNA-binding domain"/>
    <property type="match status" value="1"/>
</dbReference>
<dbReference type="EMBL" id="JAGPNK010000021">
    <property type="protein sequence ID" value="KAH7304694.1"/>
    <property type="molecule type" value="Genomic_DNA"/>
</dbReference>
<dbReference type="Gene3D" id="4.10.240.10">
    <property type="entry name" value="Zn(2)-C6 fungal-type DNA-binding domain"/>
    <property type="match status" value="1"/>
</dbReference>
<dbReference type="AlphaFoldDB" id="A0A8K0SF31"/>
<organism evidence="8 9">
    <name type="scientific">Stachybotrys elegans</name>
    <dbReference type="NCBI Taxonomy" id="80388"/>
    <lineage>
        <taxon>Eukaryota</taxon>
        <taxon>Fungi</taxon>
        <taxon>Dikarya</taxon>
        <taxon>Ascomycota</taxon>
        <taxon>Pezizomycotina</taxon>
        <taxon>Sordariomycetes</taxon>
        <taxon>Hypocreomycetidae</taxon>
        <taxon>Hypocreales</taxon>
        <taxon>Stachybotryaceae</taxon>
        <taxon>Stachybotrys</taxon>
    </lineage>
</organism>
<reference evidence="8" key="1">
    <citation type="journal article" date="2021" name="Nat. Commun.">
        <title>Genetic determinants of endophytism in the Arabidopsis root mycobiome.</title>
        <authorList>
            <person name="Mesny F."/>
            <person name="Miyauchi S."/>
            <person name="Thiergart T."/>
            <person name="Pickel B."/>
            <person name="Atanasova L."/>
            <person name="Karlsson M."/>
            <person name="Huettel B."/>
            <person name="Barry K.W."/>
            <person name="Haridas S."/>
            <person name="Chen C."/>
            <person name="Bauer D."/>
            <person name="Andreopoulos W."/>
            <person name="Pangilinan J."/>
            <person name="LaButti K."/>
            <person name="Riley R."/>
            <person name="Lipzen A."/>
            <person name="Clum A."/>
            <person name="Drula E."/>
            <person name="Henrissat B."/>
            <person name="Kohler A."/>
            <person name="Grigoriev I.V."/>
            <person name="Martin F.M."/>
            <person name="Hacquard S."/>
        </authorList>
    </citation>
    <scope>NUCLEOTIDE SEQUENCE</scope>
    <source>
        <strain evidence="8">MPI-CAGE-CH-0235</strain>
    </source>
</reference>
<proteinExistence type="predicted"/>
<dbReference type="Pfam" id="PF00172">
    <property type="entry name" value="Zn_clus"/>
    <property type="match status" value="1"/>
</dbReference>
<dbReference type="PROSITE" id="PS50048">
    <property type="entry name" value="ZN2_CY6_FUNGAL_2"/>
    <property type="match status" value="1"/>
</dbReference>
<gene>
    <name evidence="8" type="ORF">B0I35DRAFT_414273</name>
</gene>
<feature type="compositionally biased region" description="Polar residues" evidence="6">
    <location>
        <begin position="120"/>
        <end position="141"/>
    </location>
</feature>
<dbReference type="Proteomes" id="UP000813444">
    <property type="component" value="Unassembled WGS sequence"/>
</dbReference>
<protein>
    <recommendedName>
        <fullName evidence="7">Zn(2)-C6 fungal-type domain-containing protein</fullName>
    </recommendedName>
</protein>
<keyword evidence="3" id="KW-0805">Transcription regulation</keyword>
<evidence type="ECO:0000256" key="3">
    <source>
        <dbReference type="ARBA" id="ARBA00023015"/>
    </source>
</evidence>
<dbReference type="SMART" id="SM00066">
    <property type="entry name" value="GAL4"/>
    <property type="match status" value="1"/>
</dbReference>
<sequence>MFGTFQVNDIPKDVSYLMTAKLHTKFTKKACSNCRVSKVKCTGEASACQRCQNKGLKCCYPNSSPDPAQGNGQSSTNRTGGAGNQPSTRSHRRTKSNGGSSVGSGSTGESRGRTGSVRSAPTTQRPSLHQESPSQPLSTSCEDTEMQDGSDSVPTQVLQPLLKQPACSSHKDPMDALSSGVLDFNTDLVPDDTAAVMDSMLWDSPLLQGSNGNESGSTGANITMDEQSVNHKAFPLWQPPSLDPLEWYGGDGDDVDQSLDLMSDFDSLFGTTLHGSSVAASEDMNDHFSIRGRSRNPLAPATEAHTSSPASSPTGSCDCLMRGLKTYEFIQVNISSWRGGAGDIVSSASSSALGYHEGILKLQKKALTECCALLECKHFRRKSEWMMLLLSMCKQLLANIFTVVETLRQVNNTALPITASIHVPNPGAAIMGRVAEVPMAAMTSTATAATATATQTTTVSQEKTTNVAASYIAPLGREAATVAADVGEAATGAGSGAGWRQQDAPVGQWIVDDDDLMLMLRSLFWDRVVSLRALMSAMEEIIEREGWSGHQTVLRKMQSRLNELTEGCTTK</sequence>
<dbReference type="PROSITE" id="PS00463">
    <property type="entry name" value="ZN2_CY6_FUNGAL_1"/>
    <property type="match status" value="1"/>
</dbReference>
<comment type="caution">
    <text evidence="8">The sequence shown here is derived from an EMBL/GenBank/DDBJ whole genome shotgun (WGS) entry which is preliminary data.</text>
</comment>
<evidence type="ECO:0000256" key="6">
    <source>
        <dbReference type="SAM" id="MobiDB-lite"/>
    </source>
</evidence>
<feature type="compositionally biased region" description="Polar residues" evidence="6">
    <location>
        <begin position="304"/>
        <end position="315"/>
    </location>
</feature>
<feature type="region of interest" description="Disordered" evidence="6">
    <location>
        <begin position="65"/>
        <end position="154"/>
    </location>
</feature>
<feature type="compositionally biased region" description="Low complexity" evidence="6">
    <location>
        <begin position="107"/>
        <end position="119"/>
    </location>
</feature>
<feature type="region of interest" description="Disordered" evidence="6">
    <location>
        <begin position="289"/>
        <end position="315"/>
    </location>
</feature>
<keyword evidence="4" id="KW-0804">Transcription</keyword>
<evidence type="ECO:0000256" key="1">
    <source>
        <dbReference type="ARBA" id="ARBA00022723"/>
    </source>
</evidence>
<dbReference type="PANTHER" id="PTHR47660">
    <property type="entry name" value="TRANSCRIPTION FACTOR WITH C2H2 AND ZN(2)-CYS(6) DNA BINDING DOMAIN (EUROFUNG)-RELATED-RELATED"/>
    <property type="match status" value="1"/>
</dbReference>
<feature type="domain" description="Zn(2)-C6 fungal-type" evidence="7">
    <location>
        <begin position="30"/>
        <end position="60"/>
    </location>
</feature>
<evidence type="ECO:0000313" key="8">
    <source>
        <dbReference type="EMBL" id="KAH7304694.1"/>
    </source>
</evidence>
<dbReference type="CDD" id="cd00067">
    <property type="entry name" value="GAL4"/>
    <property type="match status" value="1"/>
</dbReference>
<feature type="compositionally biased region" description="Polar residues" evidence="6">
    <location>
        <begin position="65"/>
        <end position="88"/>
    </location>
</feature>
<dbReference type="GO" id="GO:0008270">
    <property type="term" value="F:zinc ion binding"/>
    <property type="evidence" value="ECO:0007669"/>
    <property type="project" value="InterPro"/>
</dbReference>
<dbReference type="InterPro" id="IPR001138">
    <property type="entry name" value="Zn2Cys6_DnaBD"/>
</dbReference>
<keyword evidence="9" id="KW-1185">Reference proteome</keyword>
<dbReference type="OrthoDB" id="4356994at2759"/>
<evidence type="ECO:0000313" key="9">
    <source>
        <dbReference type="Proteomes" id="UP000813444"/>
    </source>
</evidence>
<accession>A0A8K0SF31</accession>
<dbReference type="GO" id="GO:0000981">
    <property type="term" value="F:DNA-binding transcription factor activity, RNA polymerase II-specific"/>
    <property type="evidence" value="ECO:0007669"/>
    <property type="project" value="InterPro"/>
</dbReference>
<keyword evidence="5" id="KW-0539">Nucleus</keyword>
<evidence type="ECO:0000256" key="5">
    <source>
        <dbReference type="ARBA" id="ARBA00023242"/>
    </source>
</evidence>